<dbReference type="AlphaFoldDB" id="A0A7S3FFP1"/>
<sequence>MATASAEQWATWRARAERVSRRCQRLLGLRSRKVRVYMDGCFDMMHYGHANALRQAAALGDELVIGLVPDSEIKIHKGPPVFNDGERRMAVEAVKWVDEVITGVPYDVSDEFMAHLFKKHRIDYIVHGDDPCYTADGKDAYASAKRRGKYKEIKRTEGVSTTDIVGRMLMCTRRTSSLDTRAREEQEPSLSPLQKKFVEEEDEEKQREATRVSNFMPTSRRIVQFSSGKKIKAGSRVVYVDGAFDVFHPGHIVLLRDAKARGDFLLVGVWPDEVVAAERGAHFPILNVHERALSVLACRYVDEVVIGAPRHVTRDLISTFNIGLVLCDDLDEVSASSDREAYAVPREMGILVERGSPSGAVAEGGEGGEGNSRGSEDGASNSADSSDSEGGSPSAGAAGAAVAVKQALGVGLEATEARMRPFTLSKLISRIVANRRAFEVKFSKKSKKEADYVKDKSNKTFVQEV</sequence>
<dbReference type="CDD" id="cd02174">
    <property type="entry name" value="CCT"/>
    <property type="match status" value="1"/>
</dbReference>
<keyword evidence="5" id="KW-0548">Nucleotidyltransferase</keyword>
<dbReference type="GO" id="GO:0006646">
    <property type="term" value="P:phosphatidylethanolamine biosynthetic process"/>
    <property type="evidence" value="ECO:0007669"/>
    <property type="project" value="UniProtKB-UniPathway"/>
</dbReference>
<dbReference type="PANTHER" id="PTHR45780:SF2">
    <property type="entry name" value="ETHANOLAMINE-PHOSPHATE CYTIDYLYLTRANSFERASE"/>
    <property type="match status" value="1"/>
</dbReference>
<evidence type="ECO:0000256" key="8">
    <source>
        <dbReference type="ARBA" id="ARBA00023264"/>
    </source>
</evidence>
<dbReference type="NCBIfam" id="TIGR00125">
    <property type="entry name" value="cyt_tran_rel"/>
    <property type="match status" value="2"/>
</dbReference>
<feature type="compositionally biased region" description="Low complexity" evidence="12">
    <location>
        <begin position="377"/>
        <end position="397"/>
    </location>
</feature>
<reference evidence="14" key="1">
    <citation type="submission" date="2021-01" db="EMBL/GenBank/DDBJ databases">
        <authorList>
            <person name="Corre E."/>
            <person name="Pelletier E."/>
            <person name="Niang G."/>
            <person name="Scheremetjew M."/>
            <person name="Finn R."/>
            <person name="Kale V."/>
            <person name="Holt S."/>
            <person name="Cochrane G."/>
            <person name="Meng A."/>
            <person name="Brown T."/>
            <person name="Cohen L."/>
        </authorList>
    </citation>
    <scope>NUCLEOTIDE SEQUENCE</scope>
    <source>
        <strain evidence="14">RCC927</strain>
    </source>
</reference>
<dbReference type="GO" id="GO:0004306">
    <property type="term" value="F:ethanolamine-phosphate cytidylyltransferase activity"/>
    <property type="evidence" value="ECO:0007669"/>
    <property type="project" value="UniProtKB-EC"/>
</dbReference>
<feature type="domain" description="Cytidyltransferase-like" evidence="13">
    <location>
        <begin position="37"/>
        <end position="166"/>
    </location>
</feature>
<evidence type="ECO:0000313" key="14">
    <source>
        <dbReference type="EMBL" id="CAE0145250.1"/>
    </source>
</evidence>
<organism evidence="14">
    <name type="scientific">Prasinoderma singulare</name>
    <dbReference type="NCBI Taxonomy" id="676789"/>
    <lineage>
        <taxon>Eukaryota</taxon>
        <taxon>Viridiplantae</taxon>
        <taxon>Prasinodermophyta</taxon>
        <taxon>Prasinodermophyceae</taxon>
        <taxon>Prasinodermales</taxon>
        <taxon>Prasinodermaceae</taxon>
        <taxon>Prasinoderma</taxon>
    </lineage>
</organism>
<dbReference type="SUPFAM" id="SSF52374">
    <property type="entry name" value="Nucleotidylyl transferase"/>
    <property type="match status" value="2"/>
</dbReference>
<evidence type="ECO:0000256" key="3">
    <source>
        <dbReference type="ARBA" id="ARBA00022516"/>
    </source>
</evidence>
<evidence type="ECO:0000256" key="7">
    <source>
        <dbReference type="ARBA" id="ARBA00023209"/>
    </source>
</evidence>
<dbReference type="InterPro" id="IPR014729">
    <property type="entry name" value="Rossmann-like_a/b/a_fold"/>
</dbReference>
<gene>
    <name evidence="14" type="ORF">PSIN1315_LOCUS10264</name>
</gene>
<feature type="domain" description="Cytidyltransferase-like" evidence="13">
    <location>
        <begin position="239"/>
        <end position="327"/>
    </location>
</feature>
<keyword evidence="3" id="KW-0444">Lipid biosynthesis</keyword>
<evidence type="ECO:0000256" key="4">
    <source>
        <dbReference type="ARBA" id="ARBA00022679"/>
    </source>
</evidence>
<keyword evidence="4" id="KW-0808">Transferase</keyword>
<dbReference type="Gene3D" id="3.40.50.620">
    <property type="entry name" value="HUPs"/>
    <property type="match status" value="2"/>
</dbReference>
<name>A0A7S3FFP1_9VIRI</name>
<dbReference type="InterPro" id="IPR041723">
    <property type="entry name" value="CCT"/>
</dbReference>
<evidence type="ECO:0000256" key="6">
    <source>
        <dbReference type="ARBA" id="ARBA00023098"/>
    </source>
</evidence>
<evidence type="ECO:0000256" key="9">
    <source>
        <dbReference type="ARBA" id="ARBA00024191"/>
    </source>
</evidence>
<dbReference type="Pfam" id="PF01467">
    <property type="entry name" value="CTP_transf_like"/>
    <property type="match status" value="2"/>
</dbReference>
<evidence type="ECO:0000256" key="12">
    <source>
        <dbReference type="SAM" id="MobiDB-lite"/>
    </source>
</evidence>
<proteinExistence type="inferred from homology"/>
<comment type="pathway">
    <text evidence="9">Phospholipid metabolism; phosphatidylethanolamine biosynthesis; phosphatidylethanolamine from ethanolamine: step 2/3.</text>
</comment>
<feature type="region of interest" description="Disordered" evidence="12">
    <location>
        <begin position="355"/>
        <end position="397"/>
    </location>
</feature>
<dbReference type="UniPathway" id="UPA00558">
    <property type="reaction ID" value="UER00742"/>
</dbReference>
<evidence type="ECO:0000256" key="1">
    <source>
        <dbReference type="ARBA" id="ARBA00005189"/>
    </source>
</evidence>
<evidence type="ECO:0000256" key="10">
    <source>
        <dbReference type="ARBA" id="ARBA00024221"/>
    </source>
</evidence>
<keyword evidence="8" id="KW-1208">Phospholipid metabolism</keyword>
<protein>
    <recommendedName>
        <fullName evidence="10">ethanolamine-phosphate cytidylyltransferase</fullName>
        <ecNumber evidence="10">2.7.7.14</ecNumber>
    </recommendedName>
    <alternativeName>
        <fullName evidence="11">CTP:phosphoethanolamine cytidylyltransferase</fullName>
    </alternativeName>
</protein>
<dbReference type="EMBL" id="HBHY01015874">
    <property type="protein sequence ID" value="CAE0145250.1"/>
    <property type="molecule type" value="Transcribed_RNA"/>
</dbReference>
<keyword evidence="7" id="KW-0594">Phospholipid biosynthesis</keyword>
<evidence type="ECO:0000256" key="11">
    <source>
        <dbReference type="ARBA" id="ARBA00031473"/>
    </source>
</evidence>
<evidence type="ECO:0000259" key="13">
    <source>
        <dbReference type="Pfam" id="PF01467"/>
    </source>
</evidence>
<accession>A0A7S3FFP1</accession>
<feature type="compositionally biased region" description="Gly residues" evidence="12">
    <location>
        <begin position="362"/>
        <end position="371"/>
    </location>
</feature>
<feature type="region of interest" description="Disordered" evidence="12">
    <location>
        <begin position="177"/>
        <end position="211"/>
    </location>
</feature>
<comment type="pathway">
    <text evidence="1">Lipid metabolism.</text>
</comment>
<evidence type="ECO:0000256" key="5">
    <source>
        <dbReference type="ARBA" id="ARBA00022695"/>
    </source>
</evidence>
<dbReference type="EC" id="2.7.7.14" evidence="10"/>
<dbReference type="PANTHER" id="PTHR45780">
    <property type="entry name" value="ETHANOLAMINE-PHOSPHATE CYTIDYLYLTRANSFERASE"/>
    <property type="match status" value="1"/>
</dbReference>
<dbReference type="InterPro" id="IPR044608">
    <property type="entry name" value="Ect1/PCYT2"/>
</dbReference>
<keyword evidence="6" id="KW-0443">Lipid metabolism</keyword>
<dbReference type="InterPro" id="IPR004821">
    <property type="entry name" value="Cyt_trans-like"/>
</dbReference>
<dbReference type="GO" id="GO:0005737">
    <property type="term" value="C:cytoplasm"/>
    <property type="evidence" value="ECO:0007669"/>
    <property type="project" value="TreeGrafter"/>
</dbReference>
<comment type="similarity">
    <text evidence="2">Belongs to the cytidylyltransferase family.</text>
</comment>
<evidence type="ECO:0000256" key="2">
    <source>
        <dbReference type="ARBA" id="ARBA00010101"/>
    </source>
</evidence>